<dbReference type="EMBL" id="JALJOU010000028">
    <property type="protein sequence ID" value="KAK9835417.1"/>
    <property type="molecule type" value="Genomic_DNA"/>
</dbReference>
<dbReference type="PROSITE" id="PS00455">
    <property type="entry name" value="AMP_BINDING"/>
    <property type="match status" value="1"/>
</dbReference>
<dbReference type="GO" id="GO:0016874">
    <property type="term" value="F:ligase activity"/>
    <property type="evidence" value="ECO:0007669"/>
    <property type="project" value="UniProtKB-KW"/>
</dbReference>
<evidence type="ECO:0000259" key="6">
    <source>
        <dbReference type="Pfam" id="PF13193"/>
    </source>
</evidence>
<evidence type="ECO:0000313" key="7">
    <source>
        <dbReference type="EMBL" id="KAK9835417.1"/>
    </source>
</evidence>
<dbReference type="NCBIfam" id="NF004837">
    <property type="entry name" value="PRK06187.1"/>
    <property type="match status" value="1"/>
</dbReference>
<keyword evidence="3" id="KW-0276">Fatty acid metabolism</keyword>
<evidence type="ECO:0000256" key="2">
    <source>
        <dbReference type="ARBA" id="ARBA00022598"/>
    </source>
</evidence>
<proteinExistence type="inferred from homology"/>
<dbReference type="PANTHER" id="PTHR43859">
    <property type="entry name" value="ACYL-ACTIVATING ENZYME"/>
    <property type="match status" value="1"/>
</dbReference>
<dbReference type="Proteomes" id="UP001445335">
    <property type="component" value="Unassembled WGS sequence"/>
</dbReference>
<evidence type="ECO:0000256" key="3">
    <source>
        <dbReference type="ARBA" id="ARBA00022832"/>
    </source>
</evidence>
<dbReference type="InterPro" id="IPR000873">
    <property type="entry name" value="AMP-dep_synth/lig_dom"/>
</dbReference>
<comment type="similarity">
    <text evidence="1">Belongs to the ATP-dependent AMP-binding enzyme family.</text>
</comment>
<name>A0AAW1RNK3_9CHLO</name>
<keyword evidence="2" id="KW-0436">Ligase</keyword>
<feature type="domain" description="AMP-dependent synthetase/ligase" evidence="5">
    <location>
        <begin position="19"/>
        <end position="407"/>
    </location>
</feature>
<protein>
    <submittedName>
        <fullName evidence="7">Uncharacterized protein</fullName>
    </submittedName>
</protein>
<dbReference type="PANTHER" id="PTHR43859:SF4">
    <property type="entry name" value="BUTANOATE--COA LIGASE AAE1-RELATED"/>
    <property type="match status" value="1"/>
</dbReference>
<dbReference type="CDD" id="cd12119">
    <property type="entry name" value="ttLC_FACS_AlkK_like"/>
    <property type="match status" value="1"/>
</dbReference>
<comment type="caution">
    <text evidence="7">The sequence shown here is derived from an EMBL/GenBank/DDBJ whole genome shotgun (WGS) entry which is preliminary data.</text>
</comment>
<dbReference type="GO" id="GO:0006631">
    <property type="term" value="P:fatty acid metabolic process"/>
    <property type="evidence" value="ECO:0007669"/>
    <property type="project" value="UniProtKB-KW"/>
</dbReference>
<evidence type="ECO:0000256" key="4">
    <source>
        <dbReference type="ARBA" id="ARBA00023098"/>
    </source>
</evidence>
<dbReference type="FunFam" id="3.30.300.30:FF:000008">
    <property type="entry name" value="2,3-dihydroxybenzoate-AMP ligase"/>
    <property type="match status" value="1"/>
</dbReference>
<evidence type="ECO:0000313" key="8">
    <source>
        <dbReference type="Proteomes" id="UP001445335"/>
    </source>
</evidence>
<reference evidence="7 8" key="1">
    <citation type="journal article" date="2024" name="Nat. Commun.">
        <title>Phylogenomics reveals the evolutionary origins of lichenization in chlorophyte algae.</title>
        <authorList>
            <person name="Puginier C."/>
            <person name="Libourel C."/>
            <person name="Otte J."/>
            <person name="Skaloud P."/>
            <person name="Haon M."/>
            <person name="Grisel S."/>
            <person name="Petersen M."/>
            <person name="Berrin J.G."/>
            <person name="Delaux P.M."/>
            <person name="Dal Grande F."/>
            <person name="Keller J."/>
        </authorList>
    </citation>
    <scope>NUCLEOTIDE SEQUENCE [LARGE SCALE GENOMIC DNA]</scope>
    <source>
        <strain evidence="7 8">SAG 245.80</strain>
    </source>
</reference>
<dbReference type="SUPFAM" id="SSF56801">
    <property type="entry name" value="Acetyl-CoA synthetase-like"/>
    <property type="match status" value="1"/>
</dbReference>
<dbReference type="Pfam" id="PF00501">
    <property type="entry name" value="AMP-binding"/>
    <property type="match status" value="1"/>
</dbReference>
<keyword evidence="8" id="KW-1185">Reference proteome</keyword>
<evidence type="ECO:0000259" key="5">
    <source>
        <dbReference type="Pfam" id="PF00501"/>
    </source>
</evidence>
<organism evidence="7 8">
    <name type="scientific">Elliptochloris bilobata</name>
    <dbReference type="NCBI Taxonomy" id="381761"/>
    <lineage>
        <taxon>Eukaryota</taxon>
        <taxon>Viridiplantae</taxon>
        <taxon>Chlorophyta</taxon>
        <taxon>core chlorophytes</taxon>
        <taxon>Trebouxiophyceae</taxon>
        <taxon>Trebouxiophyceae incertae sedis</taxon>
        <taxon>Elliptochloris clade</taxon>
        <taxon>Elliptochloris</taxon>
    </lineage>
</organism>
<evidence type="ECO:0000256" key="1">
    <source>
        <dbReference type="ARBA" id="ARBA00006432"/>
    </source>
</evidence>
<dbReference type="Gene3D" id="3.40.50.12780">
    <property type="entry name" value="N-terminal domain of ligase-like"/>
    <property type="match status" value="1"/>
</dbReference>
<dbReference type="InterPro" id="IPR025110">
    <property type="entry name" value="AMP-bd_C"/>
</dbReference>
<dbReference type="AlphaFoldDB" id="A0AAW1RNK3"/>
<dbReference type="InterPro" id="IPR045851">
    <property type="entry name" value="AMP-bd_C_sf"/>
</dbReference>
<dbReference type="Pfam" id="PF13193">
    <property type="entry name" value="AMP-binding_C"/>
    <property type="match status" value="1"/>
</dbReference>
<dbReference type="Gene3D" id="3.30.300.30">
    <property type="match status" value="1"/>
</dbReference>
<dbReference type="InterPro" id="IPR042099">
    <property type="entry name" value="ANL_N_sf"/>
</dbReference>
<dbReference type="InterPro" id="IPR020845">
    <property type="entry name" value="AMP-binding_CS"/>
</dbReference>
<feature type="domain" description="AMP-binding enzyme C-terminal" evidence="6">
    <location>
        <begin position="457"/>
        <end position="532"/>
    </location>
</feature>
<gene>
    <name evidence="7" type="ORF">WJX81_008061</name>
</gene>
<keyword evidence="4" id="KW-0443">Lipid metabolism</keyword>
<sequence>MKGLMMSDSLLVTRILDYAARWHPEQEVICRTTEGPIEASTWKDVHRRARQCSLALRKLGVREGDIVATLAWNTRCHLESWYGVMGLGAVCHTLNPRLFAADLEYIVNHAEDAVLMFDAPLAPLVAQLAPRLRSVRAFVVLTDRGHMPQAPSASGSPPVLCYEELLAAEAGAEPGFAWVDVDENDACGLCYTSGTTGRPKGVLYSHRANYLHALMMVNVDSAALGSRSRVLAIVPMFHANSWGLVFAAPLMGACLVLPGPHLDGPSVYHLLERYRCDFSAAVPTVCLALLQHLEATRQRLTHLRLVCVGGSACPPSTIQKLEEVYGVEVRHQWGMTELCPMGTIGGLKGTLGALTKEQRLAIKSKQGRPSLFVDFRLVDREGRVLPHDGRAQGELQVRGLHVAREYFRHKGSHDVTADGWFNTGDMANIDQYGHVQLTDRSKDVIKSGGEWISSIDLENVAVGHPQVLEAAVIAIPHPKWDERPLLILVPHPAAPPPTPEDVLAFMQGKVAKWWLPDNCVLVKEIPHTATGKISKLELRKQFKDYRLQRSRL</sequence>
<accession>A0AAW1RNK3</accession>